<dbReference type="PROSITE" id="PS01102">
    <property type="entry name" value="ZF_DKSA_1"/>
    <property type="match status" value="1"/>
</dbReference>
<evidence type="ECO:0000256" key="2">
    <source>
        <dbReference type="ARBA" id="ARBA00022771"/>
    </source>
</evidence>
<evidence type="ECO:0000256" key="3">
    <source>
        <dbReference type="ARBA" id="ARBA00022833"/>
    </source>
</evidence>
<feature type="zinc finger region" description="dksA C4-type" evidence="4">
    <location>
        <begin position="36"/>
        <end position="60"/>
    </location>
</feature>
<organism evidence="6 7">
    <name type="scientific">Laribacter hongkongensis</name>
    <dbReference type="NCBI Taxonomy" id="168471"/>
    <lineage>
        <taxon>Bacteria</taxon>
        <taxon>Pseudomonadati</taxon>
        <taxon>Pseudomonadota</taxon>
        <taxon>Betaproteobacteria</taxon>
        <taxon>Neisseriales</taxon>
        <taxon>Aquaspirillaceae</taxon>
        <taxon>Laribacter</taxon>
    </lineage>
</organism>
<dbReference type="RefSeq" id="WP_088860659.1">
    <property type="nucleotide sequence ID" value="NZ_CP022115.1"/>
</dbReference>
<evidence type="ECO:0000313" key="7">
    <source>
        <dbReference type="Proteomes" id="UP000197424"/>
    </source>
</evidence>
<evidence type="ECO:0000256" key="1">
    <source>
        <dbReference type="ARBA" id="ARBA00022723"/>
    </source>
</evidence>
<dbReference type="SUPFAM" id="SSF57716">
    <property type="entry name" value="Glucocorticoid receptor-like (DNA-binding domain)"/>
    <property type="match status" value="1"/>
</dbReference>
<gene>
    <name evidence="6" type="ORF">LHGZ1_1481</name>
</gene>
<reference evidence="7" key="1">
    <citation type="submission" date="2017-06" db="EMBL/GenBank/DDBJ databases">
        <title>Whole genome sequence of Laribacter hongkongensis LHGZ1.</title>
        <authorList>
            <person name="Chen D."/>
            <person name="Wu H."/>
            <person name="Chen J."/>
        </authorList>
    </citation>
    <scope>NUCLEOTIDE SEQUENCE [LARGE SCALE GENOMIC DNA]</scope>
    <source>
        <strain evidence="7">LHGZ1</strain>
    </source>
</reference>
<dbReference type="NCBIfam" id="TIGR02419">
    <property type="entry name" value="C4_traR_proteo"/>
    <property type="match status" value="1"/>
</dbReference>
<dbReference type="PANTHER" id="PTHR38777">
    <property type="entry name" value="FELS-2 PROPHAGE PROTEIN"/>
    <property type="match status" value="1"/>
</dbReference>
<evidence type="ECO:0000256" key="4">
    <source>
        <dbReference type="PROSITE-ProRule" id="PRU00510"/>
    </source>
</evidence>
<proteinExistence type="predicted"/>
<dbReference type="GO" id="GO:0008270">
    <property type="term" value="F:zinc ion binding"/>
    <property type="evidence" value="ECO:0007669"/>
    <property type="project" value="UniProtKB-KW"/>
</dbReference>
<dbReference type="Proteomes" id="UP000197424">
    <property type="component" value="Chromosome"/>
</dbReference>
<dbReference type="OrthoDB" id="9811543at2"/>
<dbReference type="Pfam" id="PF01258">
    <property type="entry name" value="zf-dskA_traR"/>
    <property type="match status" value="1"/>
</dbReference>
<dbReference type="InterPro" id="IPR012783">
    <property type="entry name" value="Znf_C4_TraR"/>
</dbReference>
<dbReference type="InterPro" id="IPR000962">
    <property type="entry name" value="Znf_DskA_TraR"/>
</dbReference>
<sequence>MDIYDRAQELEARQREAAIARHAARHPARTASLCRCEDCGEDIPPRRRELVPGVTRCIDCQTLAERRP</sequence>
<protein>
    <recommendedName>
        <fullName evidence="5">Zinc finger DksA/TraR C4-type domain-containing protein</fullName>
    </recommendedName>
</protein>
<dbReference type="PROSITE" id="PS51128">
    <property type="entry name" value="ZF_DKSA_2"/>
    <property type="match status" value="1"/>
</dbReference>
<dbReference type="GO" id="GO:1900378">
    <property type="term" value="P:positive regulation of secondary metabolite biosynthetic process"/>
    <property type="evidence" value="ECO:0007669"/>
    <property type="project" value="TreeGrafter"/>
</dbReference>
<name>A0A248LI41_9NEIS</name>
<dbReference type="AlphaFoldDB" id="A0A248LI41"/>
<dbReference type="EMBL" id="CP022115">
    <property type="protein sequence ID" value="ASJ24312.1"/>
    <property type="molecule type" value="Genomic_DNA"/>
</dbReference>
<feature type="domain" description="Zinc finger DksA/TraR C4-type" evidence="5">
    <location>
        <begin position="36"/>
        <end position="66"/>
    </location>
</feature>
<keyword evidence="1" id="KW-0479">Metal-binding</keyword>
<dbReference type="InterPro" id="IPR020458">
    <property type="entry name" value="Znf_DskA_TraR_CS"/>
</dbReference>
<accession>A0A248LI41</accession>
<evidence type="ECO:0000259" key="5">
    <source>
        <dbReference type="Pfam" id="PF01258"/>
    </source>
</evidence>
<keyword evidence="2" id="KW-0863">Zinc-finger</keyword>
<dbReference type="PANTHER" id="PTHR38777:SF1">
    <property type="entry name" value="DNAK SUPPRESSOR PROTEIN"/>
    <property type="match status" value="1"/>
</dbReference>
<dbReference type="Gene3D" id="1.20.120.910">
    <property type="entry name" value="DksA, coiled-coil domain"/>
    <property type="match status" value="1"/>
</dbReference>
<keyword evidence="3" id="KW-0862">Zinc</keyword>
<evidence type="ECO:0000313" key="6">
    <source>
        <dbReference type="EMBL" id="ASJ24312.1"/>
    </source>
</evidence>